<comment type="caution">
    <text evidence="1">The sequence shown here is derived from an EMBL/GenBank/DDBJ whole genome shotgun (WGS) entry which is preliminary data.</text>
</comment>
<dbReference type="Proteomes" id="UP000824041">
    <property type="component" value="Unassembled WGS sequence"/>
</dbReference>
<name>A0A9D2IT97_9FIRM</name>
<dbReference type="InterPro" id="IPR051699">
    <property type="entry name" value="Rpn/YhgA-like_nuclease"/>
</dbReference>
<protein>
    <recommendedName>
        <fullName evidence="3">Transposase (putative) YhgA-like domain-containing protein</fullName>
    </recommendedName>
</protein>
<dbReference type="PANTHER" id="PTHR34611:SF2">
    <property type="entry name" value="INACTIVE RECOMBINATION-PROMOTING NUCLEASE-LIKE PROTEIN RPNE-RELATED"/>
    <property type="match status" value="1"/>
</dbReference>
<dbReference type="PANTHER" id="PTHR34611">
    <property type="match status" value="1"/>
</dbReference>
<evidence type="ECO:0000313" key="1">
    <source>
        <dbReference type="EMBL" id="HIZ21990.1"/>
    </source>
</evidence>
<gene>
    <name evidence="1" type="ORF">IAA21_04210</name>
</gene>
<dbReference type="GO" id="GO:1990238">
    <property type="term" value="F:double-stranded DNA endonuclease activity"/>
    <property type="evidence" value="ECO:0007669"/>
    <property type="project" value="TreeGrafter"/>
</dbReference>
<evidence type="ECO:0000313" key="2">
    <source>
        <dbReference type="Proteomes" id="UP000824041"/>
    </source>
</evidence>
<reference evidence="1" key="2">
    <citation type="submission" date="2021-04" db="EMBL/GenBank/DDBJ databases">
        <authorList>
            <person name="Gilroy R."/>
        </authorList>
    </citation>
    <scope>NUCLEOTIDE SEQUENCE</scope>
    <source>
        <strain evidence="1">14324</strain>
    </source>
</reference>
<sequence>DVREYPDARRNLHTNEETGDISKEEDLALKVFALFFAQELVPRLGIKGKVVSICPTELVDIKLSNFYQDFNFSMDDGTWKHFEFESGRITQKKMKRFRSYEAVASYQYNKEITTYVLCSGGMKKPRKKLKTGINTYRIIPIMMKEKDAGALIQTLKKKEMQGKAITKEDLVWLTLTPLMGGGLPQKDRFLSAYELIEKSQVFQEDEKEQIQAVLYVMANKFLDGKNLKKLKEAMRMLPLGKMLRDEGIREGRSQGLLEGRTSELVRITRKNMEKGIPYEKVAEFLNLDSEKVGAIYHALREKPDLTDLEIARTLFPSDI</sequence>
<accession>A0A9D2IT97</accession>
<dbReference type="AlphaFoldDB" id="A0A9D2IT97"/>
<feature type="non-terminal residue" evidence="1">
    <location>
        <position position="1"/>
    </location>
</feature>
<organism evidence="1 2">
    <name type="scientific">Candidatus Blautia faecigallinarum</name>
    <dbReference type="NCBI Taxonomy" id="2838488"/>
    <lineage>
        <taxon>Bacteria</taxon>
        <taxon>Bacillati</taxon>
        <taxon>Bacillota</taxon>
        <taxon>Clostridia</taxon>
        <taxon>Lachnospirales</taxon>
        <taxon>Lachnospiraceae</taxon>
        <taxon>Blautia</taxon>
    </lineage>
</organism>
<proteinExistence type="predicted"/>
<reference evidence="1" key="1">
    <citation type="journal article" date="2021" name="PeerJ">
        <title>Extensive microbial diversity within the chicken gut microbiome revealed by metagenomics and culture.</title>
        <authorList>
            <person name="Gilroy R."/>
            <person name="Ravi A."/>
            <person name="Getino M."/>
            <person name="Pursley I."/>
            <person name="Horton D.L."/>
            <person name="Alikhan N.F."/>
            <person name="Baker D."/>
            <person name="Gharbi K."/>
            <person name="Hall N."/>
            <person name="Watson M."/>
            <person name="Adriaenssens E.M."/>
            <person name="Foster-Nyarko E."/>
            <person name="Jarju S."/>
            <person name="Secka A."/>
            <person name="Antonio M."/>
            <person name="Oren A."/>
            <person name="Chaudhuri R.R."/>
            <person name="La Ragione R."/>
            <person name="Hildebrand F."/>
            <person name="Pallen M.J."/>
        </authorList>
    </citation>
    <scope>NUCLEOTIDE SEQUENCE</scope>
    <source>
        <strain evidence="1">14324</strain>
    </source>
</reference>
<dbReference type="EMBL" id="DXBU01000055">
    <property type="protein sequence ID" value="HIZ21990.1"/>
    <property type="molecule type" value="Genomic_DNA"/>
</dbReference>
<dbReference type="GO" id="GO:0006310">
    <property type="term" value="P:DNA recombination"/>
    <property type="evidence" value="ECO:0007669"/>
    <property type="project" value="TreeGrafter"/>
</dbReference>
<evidence type="ECO:0008006" key="3">
    <source>
        <dbReference type="Google" id="ProtNLM"/>
    </source>
</evidence>